<geneLocation type="plasmid" evidence="2">
    <name>pBL151</name>
</geneLocation>
<dbReference type="EMBL" id="KJ776577">
    <property type="protein sequence ID" value="AIW54557.1"/>
    <property type="molecule type" value="Genomic_DNA"/>
</dbReference>
<proteinExistence type="predicted"/>
<reference evidence="2" key="1">
    <citation type="journal article" date="2014" name="Genome Biol. Evol.">
        <title>Three classes of plasmid (47-63 kb) carry the type B neurotoxin gene cluster of group II Clostridium botulinum.</title>
        <authorList>
            <person name="Carter A.T."/>
            <person name="Austin J.W."/>
            <person name="Weedmark K.A."/>
            <person name="Corbett C."/>
            <person name="Peck M.W."/>
        </authorList>
    </citation>
    <scope>NUCLEOTIDE SEQUENCE</scope>
    <source>
        <strain evidence="2">Colworth BL151</strain>
        <strain evidence="1">Eklund2B</strain>
        <plasmid evidence="2">pBL151</plasmid>
        <plasmid evidence="1">pEklund2B</plasmid>
    </source>
</reference>
<evidence type="ECO:0000313" key="2">
    <source>
        <dbReference type="EMBL" id="AIW54557.1"/>
    </source>
</evidence>
<geneLocation type="plasmid" evidence="1">
    <name>pEklund2B</name>
</geneLocation>
<sequence length="116" mass="13848">MKKEDVYKFSQKVKLLLRSLEGVKIEGEDYKIEKIKSLYEELEIEIEKFSPTIKEEYSLRTKILYNQMLKSKKEYENIKKSNASKKLVQVALEDFKMSTLKYENSKKIRDSIKNIN</sequence>
<name>A0A0A0UZH5_CLOBO</name>
<dbReference type="AlphaFoldDB" id="A0A0A0UZH5"/>
<organism evidence="2">
    <name type="scientific">Clostridium botulinum</name>
    <dbReference type="NCBI Taxonomy" id="1491"/>
    <lineage>
        <taxon>Bacteria</taxon>
        <taxon>Bacillati</taxon>
        <taxon>Bacillota</taxon>
        <taxon>Clostridia</taxon>
        <taxon>Eubacteriales</taxon>
        <taxon>Clostridiaceae</taxon>
        <taxon>Clostridium</taxon>
    </lineage>
</organism>
<keyword evidence="2" id="KW-0614">Plasmid</keyword>
<dbReference type="EMBL" id="KJ776576">
    <property type="protein sequence ID" value="AIW54503.1"/>
    <property type="molecule type" value="Genomic_DNA"/>
</dbReference>
<accession>A0A0A0UZH5</accession>
<protein>
    <submittedName>
        <fullName evidence="2">Uncharacterized protein</fullName>
    </submittedName>
</protein>
<evidence type="ECO:0000313" key="1">
    <source>
        <dbReference type="EMBL" id="AIW54503.1"/>
    </source>
</evidence>
<dbReference type="RefSeq" id="WP_012431105.1">
    <property type="nucleotide sequence ID" value="NZ_JACBEJ010000007.1"/>
</dbReference>